<evidence type="ECO:0000313" key="5">
    <source>
        <dbReference type="Proteomes" id="UP000277294"/>
    </source>
</evidence>
<keyword evidence="1 4" id="KW-0328">Glycosyltransferase</keyword>
<evidence type="ECO:0000256" key="1">
    <source>
        <dbReference type="ARBA" id="ARBA00022676"/>
    </source>
</evidence>
<evidence type="ECO:0000256" key="2">
    <source>
        <dbReference type="ARBA" id="ARBA00022679"/>
    </source>
</evidence>
<dbReference type="Proteomes" id="UP000277294">
    <property type="component" value="Unassembled WGS sequence"/>
</dbReference>
<dbReference type="PANTHER" id="PTHR34136:SF1">
    <property type="entry name" value="UDP-N-ACETYL-D-MANNOSAMINURONIC ACID TRANSFERASE"/>
    <property type="match status" value="1"/>
</dbReference>
<sequence>MTTSNHDNPGRRTPRMQTTLPFPSPARMRLFGLDIVAADFQQAVGILTEAVSGRQTPAAIVSTPNVDHIVRLDKRPELLPDYRQASYLFADGMPIVWASRLLGRPLPERVTGSDLFVALCRQAVVHGWKSVVLGGMPGSAAMLEARFAAAYPGLDITVITPSMQFDPDGEEGRQVADTIRAMAPDLVFVCLGMPKQEIWAARYAPTLPHGLVLCVGAAMEFAIGLQQRAPRPVQRLGMEWLWRLLQNPRRLWRRYLVDDRRFFVLCWQEWRRARWS</sequence>
<dbReference type="AlphaFoldDB" id="A0A3P4BAP0"/>
<dbReference type="NCBIfam" id="TIGR00696">
    <property type="entry name" value="wecG_tagA_cpsF"/>
    <property type="match status" value="1"/>
</dbReference>
<reference evidence="4 5" key="1">
    <citation type="submission" date="2018-10" db="EMBL/GenBank/DDBJ databases">
        <authorList>
            <person name="Criscuolo A."/>
        </authorList>
    </citation>
    <scope>NUCLEOTIDE SEQUENCE [LARGE SCALE GENOMIC DNA]</scope>
    <source>
        <strain evidence="4">DnA1</strain>
    </source>
</reference>
<keyword evidence="5" id="KW-1185">Reference proteome</keyword>
<dbReference type="EMBL" id="UWPJ01000044">
    <property type="protein sequence ID" value="VCU72606.1"/>
    <property type="molecule type" value="Genomic_DNA"/>
</dbReference>
<protein>
    <submittedName>
        <fullName evidence="4">N-acetylmannosaminyltransferase</fullName>
        <ecNumber evidence="4">2.4.1.187</ecNumber>
    </submittedName>
</protein>
<evidence type="ECO:0000313" key="4">
    <source>
        <dbReference type="EMBL" id="VCU72606.1"/>
    </source>
</evidence>
<dbReference type="InterPro" id="IPR004629">
    <property type="entry name" value="WecG_TagA_CpsF"/>
</dbReference>
<dbReference type="Pfam" id="PF03808">
    <property type="entry name" value="Glyco_tran_WecG"/>
    <property type="match status" value="1"/>
</dbReference>
<name>A0A3P4BAP0_9BURK</name>
<accession>A0A3P4BAP0</accession>
<dbReference type="EC" id="2.4.1.187" evidence="4"/>
<proteinExistence type="predicted"/>
<dbReference type="RefSeq" id="WP_246013482.1">
    <property type="nucleotide sequence ID" value="NZ_UWPJ01000044.1"/>
</dbReference>
<evidence type="ECO:0000256" key="3">
    <source>
        <dbReference type="SAM" id="MobiDB-lite"/>
    </source>
</evidence>
<feature type="region of interest" description="Disordered" evidence="3">
    <location>
        <begin position="1"/>
        <end position="20"/>
    </location>
</feature>
<organism evidence="4 5">
    <name type="scientific">Pigmentiphaga humi</name>
    <dbReference type="NCBI Taxonomy" id="2478468"/>
    <lineage>
        <taxon>Bacteria</taxon>
        <taxon>Pseudomonadati</taxon>
        <taxon>Pseudomonadota</taxon>
        <taxon>Betaproteobacteria</taxon>
        <taxon>Burkholderiales</taxon>
        <taxon>Alcaligenaceae</taxon>
        <taxon>Pigmentiphaga</taxon>
    </lineage>
</organism>
<keyword evidence="2 4" id="KW-0808">Transferase</keyword>
<gene>
    <name evidence="4" type="primary">tagA</name>
    <name evidence="4" type="ORF">PIGHUM_04708</name>
</gene>
<dbReference type="CDD" id="cd06533">
    <property type="entry name" value="Glyco_transf_WecG_TagA"/>
    <property type="match status" value="1"/>
</dbReference>
<dbReference type="PANTHER" id="PTHR34136">
    <property type="match status" value="1"/>
</dbReference>
<dbReference type="GO" id="GO:0047244">
    <property type="term" value="F:N-acetylglucosaminyldiphosphoundecaprenol N-acetyl-beta-D-mannosaminyltransferase activity"/>
    <property type="evidence" value="ECO:0007669"/>
    <property type="project" value="UniProtKB-EC"/>
</dbReference>